<organism evidence="1">
    <name type="scientific">Physcomitrium patens</name>
    <name type="common">Spreading-leaved earth moss</name>
    <name type="synonym">Physcomitrella patens</name>
    <dbReference type="NCBI Taxonomy" id="3218"/>
    <lineage>
        <taxon>Eukaryota</taxon>
        <taxon>Viridiplantae</taxon>
        <taxon>Streptophyta</taxon>
        <taxon>Embryophyta</taxon>
        <taxon>Bryophyta</taxon>
        <taxon>Bryophytina</taxon>
        <taxon>Bryopsida</taxon>
        <taxon>Funariidae</taxon>
        <taxon>Funariales</taxon>
        <taxon>Funariaceae</taxon>
        <taxon>Physcomitrium</taxon>
    </lineage>
</organism>
<reference evidence="2" key="3">
    <citation type="submission" date="2020-12" db="UniProtKB">
        <authorList>
            <consortium name="EnsemblPlants"/>
        </authorList>
    </citation>
    <scope>IDENTIFICATION</scope>
</reference>
<dbReference type="PaxDb" id="3218-PP1S79_211V6.1"/>
<dbReference type="InParanoid" id="A0A2K1JHK5"/>
<dbReference type="Gramene" id="Pp3c14_7940V3.1">
    <property type="protein sequence ID" value="PAC:32963156.CDS.1"/>
    <property type="gene ID" value="Pp3c14_7940"/>
</dbReference>
<dbReference type="EnsemblPlants" id="Pp3c14_7940V3.1">
    <property type="protein sequence ID" value="PAC:32963156.CDS.1"/>
    <property type="gene ID" value="Pp3c14_7940"/>
</dbReference>
<reference evidence="1 3" key="2">
    <citation type="journal article" date="2018" name="Plant J.">
        <title>The Physcomitrella patens chromosome-scale assembly reveals moss genome structure and evolution.</title>
        <authorList>
            <person name="Lang D."/>
            <person name="Ullrich K.K."/>
            <person name="Murat F."/>
            <person name="Fuchs J."/>
            <person name="Jenkins J."/>
            <person name="Haas F.B."/>
            <person name="Piednoel M."/>
            <person name="Gundlach H."/>
            <person name="Van Bel M."/>
            <person name="Meyberg R."/>
            <person name="Vives C."/>
            <person name="Morata J."/>
            <person name="Symeonidi A."/>
            <person name="Hiss M."/>
            <person name="Muchero W."/>
            <person name="Kamisugi Y."/>
            <person name="Saleh O."/>
            <person name="Blanc G."/>
            <person name="Decker E.L."/>
            <person name="van Gessel N."/>
            <person name="Grimwood J."/>
            <person name="Hayes R.D."/>
            <person name="Graham S.W."/>
            <person name="Gunter L.E."/>
            <person name="McDaniel S.F."/>
            <person name="Hoernstein S.N.W."/>
            <person name="Larsson A."/>
            <person name="Li F.W."/>
            <person name="Perroud P.F."/>
            <person name="Phillips J."/>
            <person name="Ranjan P."/>
            <person name="Rokshar D.S."/>
            <person name="Rothfels C.J."/>
            <person name="Schneider L."/>
            <person name="Shu S."/>
            <person name="Stevenson D.W."/>
            <person name="Thummler F."/>
            <person name="Tillich M."/>
            <person name="Villarreal Aguilar J.C."/>
            <person name="Widiez T."/>
            <person name="Wong G.K."/>
            <person name="Wymore A."/>
            <person name="Zhang Y."/>
            <person name="Zimmer A.D."/>
            <person name="Quatrano R.S."/>
            <person name="Mayer K.F.X."/>
            <person name="Goodstein D."/>
            <person name="Casacuberta J.M."/>
            <person name="Vandepoele K."/>
            <person name="Reski R."/>
            <person name="Cuming A.C."/>
            <person name="Tuskan G.A."/>
            <person name="Maumus F."/>
            <person name="Salse J."/>
            <person name="Schmutz J."/>
            <person name="Rensing S.A."/>
        </authorList>
    </citation>
    <scope>NUCLEOTIDE SEQUENCE [LARGE SCALE GENOMIC DNA]</scope>
    <source>
        <strain evidence="2 3">cv. Gransden 2004</strain>
    </source>
</reference>
<name>A0A2K1JHK5_PHYPA</name>
<evidence type="ECO:0000313" key="3">
    <source>
        <dbReference type="Proteomes" id="UP000006727"/>
    </source>
</evidence>
<proteinExistence type="predicted"/>
<accession>A0A2K1JHK5</accession>
<evidence type="ECO:0000313" key="2">
    <source>
        <dbReference type="EnsemblPlants" id="PAC:32963156.CDS.1"/>
    </source>
</evidence>
<evidence type="ECO:0000313" key="1">
    <source>
        <dbReference type="EMBL" id="PNR40776.1"/>
    </source>
</evidence>
<dbReference type="Gramene" id="Pp3c14_7940V3.2">
    <property type="protein sequence ID" value="PAC:32963157.CDS.1"/>
    <property type="gene ID" value="Pp3c14_7940"/>
</dbReference>
<gene>
    <name evidence="1" type="ORF">PHYPA_018179</name>
</gene>
<dbReference type="Proteomes" id="UP000006727">
    <property type="component" value="Chromosome 14"/>
</dbReference>
<sequence length="78" mass="9068">MKHLSCNGGFYWTRASVGSWWSFAQGKGRVQFEWREGKPNLQTQVAEDNSFLIEWRLVDNNKEIENSTDNFTPSDVLL</sequence>
<dbReference type="EnsemblPlants" id="Pp3c14_7940V3.2">
    <property type="protein sequence ID" value="PAC:32963157.CDS.1"/>
    <property type="gene ID" value="Pp3c14_7940"/>
</dbReference>
<reference evidence="1 3" key="1">
    <citation type="journal article" date="2008" name="Science">
        <title>The Physcomitrella genome reveals evolutionary insights into the conquest of land by plants.</title>
        <authorList>
            <person name="Rensing S."/>
            <person name="Lang D."/>
            <person name="Zimmer A."/>
            <person name="Terry A."/>
            <person name="Salamov A."/>
            <person name="Shapiro H."/>
            <person name="Nishiyama T."/>
            <person name="Perroud P.-F."/>
            <person name="Lindquist E."/>
            <person name="Kamisugi Y."/>
            <person name="Tanahashi T."/>
            <person name="Sakakibara K."/>
            <person name="Fujita T."/>
            <person name="Oishi K."/>
            <person name="Shin-I T."/>
            <person name="Kuroki Y."/>
            <person name="Toyoda A."/>
            <person name="Suzuki Y."/>
            <person name="Hashimoto A."/>
            <person name="Yamaguchi K."/>
            <person name="Sugano A."/>
            <person name="Kohara Y."/>
            <person name="Fujiyama A."/>
            <person name="Anterola A."/>
            <person name="Aoki S."/>
            <person name="Ashton N."/>
            <person name="Barbazuk W.B."/>
            <person name="Barker E."/>
            <person name="Bennetzen J."/>
            <person name="Bezanilla M."/>
            <person name="Blankenship R."/>
            <person name="Cho S.H."/>
            <person name="Dutcher S."/>
            <person name="Estelle M."/>
            <person name="Fawcett J.A."/>
            <person name="Gundlach H."/>
            <person name="Hanada K."/>
            <person name="Heyl A."/>
            <person name="Hicks K.A."/>
            <person name="Hugh J."/>
            <person name="Lohr M."/>
            <person name="Mayer K."/>
            <person name="Melkozernov A."/>
            <person name="Murata T."/>
            <person name="Nelson D."/>
            <person name="Pils B."/>
            <person name="Prigge M."/>
            <person name="Reiss B."/>
            <person name="Renner T."/>
            <person name="Rombauts S."/>
            <person name="Rushton P."/>
            <person name="Sanderfoot A."/>
            <person name="Schween G."/>
            <person name="Shiu S.-H."/>
            <person name="Stueber K."/>
            <person name="Theodoulou F.L."/>
            <person name="Tu H."/>
            <person name="Van de Peer Y."/>
            <person name="Verrier P.J."/>
            <person name="Waters E."/>
            <person name="Wood A."/>
            <person name="Yang L."/>
            <person name="Cove D."/>
            <person name="Cuming A."/>
            <person name="Hasebe M."/>
            <person name="Lucas S."/>
            <person name="Mishler D.B."/>
            <person name="Reski R."/>
            <person name="Grigoriev I."/>
            <person name="Quatrano R.S."/>
            <person name="Boore J.L."/>
        </authorList>
    </citation>
    <scope>NUCLEOTIDE SEQUENCE [LARGE SCALE GENOMIC DNA]</scope>
    <source>
        <strain evidence="2 3">cv. Gransden 2004</strain>
    </source>
</reference>
<protein>
    <submittedName>
        <fullName evidence="1 2">Uncharacterized protein</fullName>
    </submittedName>
</protein>
<keyword evidence="3" id="KW-1185">Reference proteome</keyword>
<dbReference type="EMBL" id="ABEU02000014">
    <property type="protein sequence ID" value="PNR40776.1"/>
    <property type="molecule type" value="Genomic_DNA"/>
</dbReference>
<dbReference type="AlphaFoldDB" id="A0A2K1JHK5"/>